<evidence type="ECO:0000256" key="12">
    <source>
        <dbReference type="RuleBase" id="RU363101"/>
    </source>
</evidence>
<evidence type="ECO:0000256" key="4">
    <source>
        <dbReference type="ARBA" id="ARBA00016461"/>
    </source>
</evidence>
<keyword evidence="10 12" id="KW-1133">Transmembrane helix</keyword>
<keyword evidence="11 12" id="KW-0472">Membrane</keyword>
<dbReference type="EMBL" id="CP035042">
    <property type="protein sequence ID" value="QHC48860.1"/>
    <property type="molecule type" value="Genomic_DNA"/>
</dbReference>
<dbReference type="GO" id="GO:0015886">
    <property type="term" value="P:heme transport"/>
    <property type="evidence" value="ECO:0007669"/>
    <property type="project" value="InterPro"/>
</dbReference>
<evidence type="ECO:0000256" key="6">
    <source>
        <dbReference type="ARBA" id="ARBA00022475"/>
    </source>
</evidence>
<evidence type="ECO:0000256" key="11">
    <source>
        <dbReference type="ARBA" id="ARBA00023136"/>
    </source>
</evidence>
<keyword evidence="8 12" id="KW-0812">Transmembrane</keyword>
<dbReference type="RefSeq" id="WP_159549118.1">
    <property type="nucleotide sequence ID" value="NZ_CP035042.1"/>
</dbReference>
<keyword evidence="5 12" id="KW-0813">Transport</keyword>
<protein>
    <recommendedName>
        <fullName evidence="4 12">Heme exporter protein D</fullName>
    </recommendedName>
</protein>
<dbReference type="GO" id="GO:0017004">
    <property type="term" value="P:cytochrome complex assembly"/>
    <property type="evidence" value="ECO:0007669"/>
    <property type="project" value="UniProtKB-KW"/>
</dbReference>
<keyword evidence="9 12" id="KW-0201">Cytochrome c-type biogenesis</keyword>
<dbReference type="GO" id="GO:0005886">
    <property type="term" value="C:plasma membrane"/>
    <property type="evidence" value="ECO:0007669"/>
    <property type="project" value="UniProtKB-SubCell"/>
</dbReference>
<feature type="transmembrane region" description="Helical" evidence="12">
    <location>
        <begin position="20"/>
        <end position="37"/>
    </location>
</feature>
<evidence type="ECO:0000256" key="2">
    <source>
        <dbReference type="ARBA" id="ARBA00004377"/>
    </source>
</evidence>
<evidence type="ECO:0000256" key="7">
    <source>
        <dbReference type="ARBA" id="ARBA00022519"/>
    </source>
</evidence>
<accession>A0A6I6SLV1</accession>
<gene>
    <name evidence="14" type="primary">ccmD</name>
    <name evidence="14" type="ORF">EKK97_03505</name>
</gene>
<evidence type="ECO:0000256" key="13">
    <source>
        <dbReference type="SAM" id="MobiDB-lite"/>
    </source>
</evidence>
<reference evidence="14 15" key="1">
    <citation type="submission" date="2019-01" db="EMBL/GenBank/DDBJ databases">
        <title>Complete genome of a denitifying bacterium Halomons sp. BC-M4-5.</title>
        <authorList>
            <person name="Wang L."/>
            <person name="Shao Z."/>
        </authorList>
    </citation>
    <scope>NUCLEOTIDE SEQUENCE [LARGE SCALE GENOMIC DNA]</scope>
    <source>
        <strain evidence="14 15">BC-M4-5</strain>
    </source>
</reference>
<evidence type="ECO:0000256" key="8">
    <source>
        <dbReference type="ARBA" id="ARBA00022692"/>
    </source>
</evidence>
<evidence type="ECO:0000256" key="9">
    <source>
        <dbReference type="ARBA" id="ARBA00022748"/>
    </source>
</evidence>
<dbReference type="AlphaFoldDB" id="A0A6I6SLV1"/>
<comment type="function">
    <text evidence="1 12">Required for the export of heme to the periplasm for the biogenesis of c-type cytochromes.</text>
</comment>
<dbReference type="InterPro" id="IPR052075">
    <property type="entry name" value="Heme_exporter_D"/>
</dbReference>
<dbReference type="PANTHER" id="PTHR37531:SF1">
    <property type="entry name" value="HEME EXPORTER PROTEIN D"/>
    <property type="match status" value="1"/>
</dbReference>
<comment type="subcellular location">
    <subcellularLocation>
        <location evidence="2 12">Cell inner membrane</location>
        <topology evidence="2 12">Single-pass membrane protein</topology>
    </subcellularLocation>
</comment>
<feature type="region of interest" description="Disordered" evidence="13">
    <location>
        <begin position="55"/>
        <end position="79"/>
    </location>
</feature>
<evidence type="ECO:0000256" key="5">
    <source>
        <dbReference type="ARBA" id="ARBA00022448"/>
    </source>
</evidence>
<dbReference type="Pfam" id="PF04995">
    <property type="entry name" value="CcmD"/>
    <property type="match status" value="1"/>
</dbReference>
<evidence type="ECO:0000313" key="15">
    <source>
        <dbReference type="Proteomes" id="UP000464013"/>
    </source>
</evidence>
<dbReference type="NCBIfam" id="TIGR03141">
    <property type="entry name" value="cytochro_ccmD"/>
    <property type="match status" value="1"/>
</dbReference>
<sequence length="79" mass="8806">MAFDTFQDFIAMGGHAPYVWAAWGLTLALLLGSVLHARAERRQLLRQLQRRVRREARQAGRSAEAQPIQTSRGGSTNDA</sequence>
<dbReference type="Proteomes" id="UP000464013">
    <property type="component" value="Chromosome"/>
</dbReference>
<organism evidence="14 15">
    <name type="scientific">Billgrantia tianxiuensis</name>
    <dbReference type="NCBI Taxonomy" id="2497861"/>
    <lineage>
        <taxon>Bacteria</taxon>
        <taxon>Pseudomonadati</taxon>
        <taxon>Pseudomonadota</taxon>
        <taxon>Gammaproteobacteria</taxon>
        <taxon>Oceanospirillales</taxon>
        <taxon>Halomonadaceae</taxon>
        <taxon>Billgrantia</taxon>
    </lineage>
</organism>
<dbReference type="GO" id="GO:1903607">
    <property type="term" value="P:cytochrome c biosynthetic process"/>
    <property type="evidence" value="ECO:0007669"/>
    <property type="project" value="TreeGrafter"/>
</dbReference>
<evidence type="ECO:0000313" key="14">
    <source>
        <dbReference type="EMBL" id="QHC48860.1"/>
    </source>
</evidence>
<dbReference type="KEGG" id="htx:EKK97_03505"/>
<evidence type="ECO:0000256" key="10">
    <source>
        <dbReference type="ARBA" id="ARBA00022989"/>
    </source>
</evidence>
<keyword evidence="15" id="KW-1185">Reference proteome</keyword>
<evidence type="ECO:0000256" key="3">
    <source>
        <dbReference type="ARBA" id="ARBA00008741"/>
    </source>
</evidence>
<dbReference type="PANTHER" id="PTHR37531">
    <property type="entry name" value="HEME EXPORTER PROTEIN D"/>
    <property type="match status" value="1"/>
</dbReference>
<comment type="similarity">
    <text evidence="3 12">Belongs to the CcmD/CycX/HelD family.</text>
</comment>
<keyword evidence="7 12" id="KW-0997">Cell inner membrane</keyword>
<dbReference type="InterPro" id="IPR007078">
    <property type="entry name" value="Haem_export_protD_CcmD"/>
</dbReference>
<name>A0A6I6SLV1_9GAMM</name>
<evidence type="ECO:0000256" key="1">
    <source>
        <dbReference type="ARBA" id="ARBA00002442"/>
    </source>
</evidence>
<keyword evidence="6 12" id="KW-1003">Cell membrane</keyword>
<proteinExistence type="inferred from homology"/>
<feature type="compositionally biased region" description="Polar residues" evidence="13">
    <location>
        <begin position="67"/>
        <end position="79"/>
    </location>
</feature>